<dbReference type="EMBL" id="JBHUHF010000001">
    <property type="protein sequence ID" value="MFD2026600.1"/>
    <property type="molecule type" value="Genomic_DNA"/>
</dbReference>
<dbReference type="InterPro" id="IPR007349">
    <property type="entry name" value="DUF418"/>
</dbReference>
<keyword evidence="4" id="KW-1185">Reference proteome</keyword>
<dbReference type="InterPro" id="IPR052529">
    <property type="entry name" value="Bact_Transport_Assoc"/>
</dbReference>
<feature type="transmembrane region" description="Helical" evidence="1">
    <location>
        <begin position="321"/>
        <end position="340"/>
    </location>
</feature>
<evidence type="ECO:0000313" key="4">
    <source>
        <dbReference type="Proteomes" id="UP001597338"/>
    </source>
</evidence>
<accession>A0ABW4VAC0</accession>
<reference evidence="4" key="1">
    <citation type="journal article" date="2019" name="Int. J. Syst. Evol. Microbiol.">
        <title>The Global Catalogue of Microorganisms (GCM) 10K type strain sequencing project: providing services to taxonomists for standard genome sequencing and annotation.</title>
        <authorList>
            <consortium name="The Broad Institute Genomics Platform"/>
            <consortium name="The Broad Institute Genome Sequencing Center for Infectious Disease"/>
            <person name="Wu L."/>
            <person name="Ma J."/>
        </authorList>
    </citation>
    <scope>NUCLEOTIDE SEQUENCE [LARGE SCALE GENOMIC DNA]</scope>
    <source>
        <strain evidence="4">CCM 7043</strain>
    </source>
</reference>
<feature type="transmembrane region" description="Helical" evidence="1">
    <location>
        <begin position="125"/>
        <end position="140"/>
    </location>
</feature>
<proteinExistence type="predicted"/>
<evidence type="ECO:0000256" key="1">
    <source>
        <dbReference type="SAM" id="Phobius"/>
    </source>
</evidence>
<organism evidence="3 4">
    <name type="scientific">Promicromonospora aerolata</name>
    <dbReference type="NCBI Taxonomy" id="195749"/>
    <lineage>
        <taxon>Bacteria</taxon>
        <taxon>Bacillati</taxon>
        <taxon>Actinomycetota</taxon>
        <taxon>Actinomycetes</taxon>
        <taxon>Micrococcales</taxon>
        <taxon>Promicromonosporaceae</taxon>
        <taxon>Promicromonospora</taxon>
    </lineage>
</organism>
<comment type="caution">
    <text evidence="3">The sequence shown here is derived from an EMBL/GenBank/DDBJ whole genome shotgun (WGS) entry which is preliminary data.</text>
</comment>
<keyword evidence="1" id="KW-1133">Transmembrane helix</keyword>
<name>A0ABW4VAC0_9MICO</name>
<keyword evidence="1" id="KW-0812">Transmembrane</keyword>
<dbReference type="PANTHER" id="PTHR30590">
    <property type="entry name" value="INNER MEMBRANE PROTEIN"/>
    <property type="match status" value="1"/>
</dbReference>
<dbReference type="Pfam" id="PF04235">
    <property type="entry name" value="DUF418"/>
    <property type="match status" value="1"/>
</dbReference>
<evidence type="ECO:0000259" key="2">
    <source>
        <dbReference type="Pfam" id="PF04235"/>
    </source>
</evidence>
<feature type="domain" description="DUF418" evidence="2">
    <location>
        <begin position="222"/>
        <end position="385"/>
    </location>
</feature>
<feature type="transmembrane region" description="Helical" evidence="1">
    <location>
        <begin position="235"/>
        <end position="260"/>
    </location>
</feature>
<feature type="transmembrane region" description="Helical" evidence="1">
    <location>
        <begin position="102"/>
        <end position="119"/>
    </location>
</feature>
<evidence type="ECO:0000313" key="3">
    <source>
        <dbReference type="EMBL" id="MFD2026600.1"/>
    </source>
</evidence>
<dbReference type="PANTHER" id="PTHR30590:SF2">
    <property type="entry name" value="INNER MEMBRANE PROTEIN"/>
    <property type="match status" value="1"/>
</dbReference>
<feature type="transmembrane region" description="Helical" evidence="1">
    <location>
        <begin position="28"/>
        <end position="47"/>
    </location>
</feature>
<feature type="transmembrane region" description="Helical" evidence="1">
    <location>
        <begin position="147"/>
        <end position="168"/>
    </location>
</feature>
<dbReference type="RefSeq" id="WP_377198419.1">
    <property type="nucleotide sequence ID" value="NZ_JBHUHF010000001.1"/>
</dbReference>
<feature type="transmembrane region" description="Helical" evidence="1">
    <location>
        <begin position="59"/>
        <end position="82"/>
    </location>
</feature>
<protein>
    <submittedName>
        <fullName evidence="3">DUF418 domain-containing protein</fullName>
    </submittedName>
</protein>
<sequence>MGASDTAPTSAAIAPTTRRALAPDLARGGMLLFIAFAHAPLFVSAIDRGPTVVNEITKVFHLLFVHNHARPLFAFLFGYALVQMMNRRQSRGASWTDVRRLVRRRGWWLVVIGFVHVLLFTPLDILAPYGIAGLLLVGLLRAKDSTLLRVAGLTLIPATAAGAVGMWLPLSQGVSSYTVGSVAIGDRTWTEAFVDRATSWPYGLVIGILLVLPGVVLGMWVARRRVLDEPENHRALLWRFSVGATVVSVLGALPAVLVELGTWSNDNAAAVLVASVAQPLTGYAGGIALAGLIALIAVAVTDRPGRITSAVQALGQRSMSMYLFQTVVWVAVFTPFGLGLEDRTGLAGATAVAIATWVVSVLIADLMRRAGYRGPAEILLRRLSYPRASTAAP</sequence>
<keyword evidence="1" id="KW-0472">Membrane</keyword>
<feature type="transmembrane region" description="Helical" evidence="1">
    <location>
        <begin position="200"/>
        <end position="223"/>
    </location>
</feature>
<feature type="transmembrane region" description="Helical" evidence="1">
    <location>
        <begin position="280"/>
        <end position="300"/>
    </location>
</feature>
<dbReference type="Proteomes" id="UP001597338">
    <property type="component" value="Unassembled WGS sequence"/>
</dbReference>
<feature type="transmembrane region" description="Helical" evidence="1">
    <location>
        <begin position="346"/>
        <end position="364"/>
    </location>
</feature>
<gene>
    <name evidence="3" type="ORF">ACFSL2_13875</name>
</gene>